<dbReference type="Proteomes" id="UP000002484">
    <property type="component" value="Chromosome"/>
</dbReference>
<dbReference type="KEGG" id="fri:FraEuI1c_1547"/>
<feature type="transmembrane region" description="Helical" evidence="2">
    <location>
        <begin position="244"/>
        <end position="263"/>
    </location>
</feature>
<evidence type="ECO:0000313" key="4">
    <source>
        <dbReference type="Proteomes" id="UP000002484"/>
    </source>
</evidence>
<gene>
    <name evidence="3" type="ordered locus">FraEuI1c_1547</name>
</gene>
<feature type="transmembrane region" description="Helical" evidence="2">
    <location>
        <begin position="283"/>
        <end position="301"/>
    </location>
</feature>
<reference evidence="3 4" key="1">
    <citation type="submission" date="2010-10" db="EMBL/GenBank/DDBJ databases">
        <title>Complete sequence of Frankia sp. EuI1c.</title>
        <authorList>
            <consortium name="US DOE Joint Genome Institute"/>
            <person name="Lucas S."/>
            <person name="Copeland A."/>
            <person name="Lapidus A."/>
            <person name="Cheng J.-F."/>
            <person name="Bruce D."/>
            <person name="Goodwin L."/>
            <person name="Pitluck S."/>
            <person name="Chertkov O."/>
            <person name="Detter J.C."/>
            <person name="Han C."/>
            <person name="Tapia R."/>
            <person name="Land M."/>
            <person name="Hauser L."/>
            <person name="Jeffries C."/>
            <person name="Kyrpides N."/>
            <person name="Ivanova N."/>
            <person name="Mikhailova N."/>
            <person name="Beauchemin N."/>
            <person name="Sen A."/>
            <person name="Sur S.A."/>
            <person name="Gtari M."/>
            <person name="Wall L."/>
            <person name="Tisa L."/>
            <person name="Woyke T."/>
        </authorList>
    </citation>
    <scope>NUCLEOTIDE SEQUENCE [LARGE SCALE GENOMIC DNA]</scope>
    <source>
        <strain evidence="4">DSM 45817 / CECT 9037 / EuI1c</strain>
    </source>
</reference>
<feature type="transmembrane region" description="Helical" evidence="2">
    <location>
        <begin position="389"/>
        <end position="415"/>
    </location>
</feature>
<name>E3J7K0_PSEI1</name>
<feature type="transmembrane region" description="Helical" evidence="2">
    <location>
        <begin position="209"/>
        <end position="232"/>
    </location>
</feature>
<keyword evidence="2" id="KW-1133">Transmembrane helix</keyword>
<feature type="transmembrane region" description="Helical" evidence="2">
    <location>
        <begin position="440"/>
        <end position="465"/>
    </location>
</feature>
<dbReference type="EMBL" id="CP002299">
    <property type="protein sequence ID" value="ADP79609.1"/>
    <property type="molecule type" value="Genomic_DNA"/>
</dbReference>
<feature type="transmembrane region" description="Helical" evidence="2">
    <location>
        <begin position="168"/>
        <end position="189"/>
    </location>
</feature>
<keyword evidence="4" id="KW-1185">Reference proteome</keyword>
<dbReference type="eggNOG" id="COG1994">
    <property type="taxonomic scope" value="Bacteria"/>
</dbReference>
<dbReference type="AlphaFoldDB" id="E3J7K0"/>
<accession>E3J7K0</accession>
<evidence type="ECO:0000256" key="1">
    <source>
        <dbReference type="SAM" id="MobiDB-lite"/>
    </source>
</evidence>
<evidence type="ECO:0000256" key="2">
    <source>
        <dbReference type="SAM" id="Phobius"/>
    </source>
</evidence>
<feature type="region of interest" description="Disordered" evidence="1">
    <location>
        <begin position="1"/>
        <end position="52"/>
    </location>
</feature>
<dbReference type="InParanoid" id="E3J7K0"/>
<evidence type="ECO:0008006" key="5">
    <source>
        <dbReference type="Google" id="ProtNLM"/>
    </source>
</evidence>
<sequence>MTEPACPRTPARQAPGPTRQSQVALVPGQKQHDASVGAGPGPAGSSGVELPARPTRADGLALLGEFAGSGLARPVFLARRADGQVVALTELLARVLEAADGSRDVAAIAEHAGERCARQVSGADIAYLLAHRLMPLGLIAAPTGVTPTPRARSLLQLGGRRTLLPAPAVYRLSGVFAVLFRPAAMAILLGGLLAGDLWLFGRHSTRDSAAAVLATPWMILALVGVTLVSALFHECGHAAACRYGGARPGVIGVGMYLVWPAFFTDVTDSYRLRRWGRLRTDLGGIYFNGIFALLVVGAFAVTRAEVLVTAAVLVHLDAFRQLAPFVRLDGYYIVSDLVGVPDLFDRMGPAVRSALRAAALAVPFRRRARQSAGPTQDPRMAGLTRRAQLMVTAWALCAAPVIFVNLVMLVIYAPFVVPRTASAVRGEFGQASRALASGDLISALAGAVSTLLVAMPAAGMLYLLLRLGRRVVGVAVALLSRLRPAGGGPIPDDDLGTGATEAVGAASGVGAANAALPRE</sequence>
<proteinExistence type="predicted"/>
<evidence type="ECO:0000313" key="3">
    <source>
        <dbReference type="EMBL" id="ADP79609.1"/>
    </source>
</evidence>
<protein>
    <recommendedName>
        <fullName evidence="5">Peptidase M50</fullName>
    </recommendedName>
</protein>
<dbReference type="STRING" id="298654.FraEuI1c_1547"/>
<keyword evidence="2" id="KW-0472">Membrane</keyword>
<organism evidence="3 4">
    <name type="scientific">Pseudofrankia inefficax (strain DSM 45817 / CECT 9037 / DDB 130130 / EuI1c)</name>
    <name type="common">Frankia inefficax</name>
    <dbReference type="NCBI Taxonomy" id="298654"/>
    <lineage>
        <taxon>Bacteria</taxon>
        <taxon>Bacillati</taxon>
        <taxon>Actinomycetota</taxon>
        <taxon>Actinomycetes</taxon>
        <taxon>Frankiales</taxon>
        <taxon>Frankiaceae</taxon>
        <taxon>Pseudofrankia</taxon>
    </lineage>
</organism>
<keyword evidence="2" id="KW-0812">Transmembrane</keyword>
<dbReference type="HOGENOM" id="CLU_524541_0_0_11"/>
<dbReference type="RefSeq" id="WP_013422728.1">
    <property type="nucleotide sequence ID" value="NC_014666.1"/>
</dbReference>